<evidence type="ECO:0000256" key="1">
    <source>
        <dbReference type="ARBA" id="ARBA00001971"/>
    </source>
</evidence>
<evidence type="ECO:0000256" key="6">
    <source>
        <dbReference type="RuleBase" id="RU000461"/>
    </source>
</evidence>
<keyword evidence="6" id="KW-0560">Oxidoreductase</keyword>
<protein>
    <recommendedName>
        <fullName evidence="9">Cytochrome P450</fullName>
    </recommendedName>
</protein>
<dbReference type="PANTHER" id="PTHR47582">
    <property type="entry name" value="P450, PUTATIVE (EUROFUNG)-RELATED"/>
    <property type="match status" value="1"/>
</dbReference>
<comment type="similarity">
    <text evidence="2 6">Belongs to the cytochrome P450 family.</text>
</comment>
<dbReference type="InterPro" id="IPR036396">
    <property type="entry name" value="Cyt_P450_sf"/>
</dbReference>
<evidence type="ECO:0000313" key="7">
    <source>
        <dbReference type="EMBL" id="KAE9990842.1"/>
    </source>
</evidence>
<dbReference type="AlphaFoldDB" id="A0A8H3VIL2"/>
<dbReference type="GO" id="GO:0020037">
    <property type="term" value="F:heme binding"/>
    <property type="evidence" value="ECO:0007669"/>
    <property type="project" value="InterPro"/>
</dbReference>
<feature type="binding site" description="axial binding residue" evidence="5">
    <location>
        <position position="341"/>
    </location>
    <ligand>
        <name>heme</name>
        <dbReference type="ChEBI" id="CHEBI:30413"/>
    </ligand>
    <ligandPart>
        <name>Fe</name>
        <dbReference type="ChEBI" id="CHEBI:18248"/>
    </ligandPart>
</feature>
<dbReference type="GO" id="GO:0004497">
    <property type="term" value="F:monooxygenase activity"/>
    <property type="evidence" value="ECO:0007669"/>
    <property type="project" value="UniProtKB-KW"/>
</dbReference>
<dbReference type="GO" id="GO:0016705">
    <property type="term" value="F:oxidoreductase activity, acting on paired donors, with incorporation or reduction of molecular oxygen"/>
    <property type="evidence" value="ECO:0007669"/>
    <property type="project" value="InterPro"/>
</dbReference>
<dbReference type="InterPro" id="IPR053007">
    <property type="entry name" value="CYP450_monoxygenase_sec-met"/>
</dbReference>
<dbReference type="InterPro" id="IPR017972">
    <property type="entry name" value="Cyt_P450_CS"/>
</dbReference>
<evidence type="ECO:0000313" key="8">
    <source>
        <dbReference type="Proteomes" id="UP000490939"/>
    </source>
</evidence>
<dbReference type="GO" id="GO:0005506">
    <property type="term" value="F:iron ion binding"/>
    <property type="evidence" value="ECO:0007669"/>
    <property type="project" value="InterPro"/>
</dbReference>
<dbReference type="PROSITE" id="PS00086">
    <property type="entry name" value="CYTOCHROME_P450"/>
    <property type="match status" value="1"/>
</dbReference>
<proteinExistence type="inferred from homology"/>
<keyword evidence="3 5" id="KW-0479">Metal-binding</keyword>
<sequence>MTFDRFGHDLLVMFGCSAEGNRKIWAKDPTTLPGFKKATWNPKALALGPLSLDLFAQQFLPGPKLDKYVKITVECIRDDFQKWMPRKGEPFMLQKWCAVNINKALTASLLGRVMDDVNPQLLDTFLQFNQTGWKLIFGYPKWLASHTYRSRDVILNTMEAFIKLPKLQRHEQSYMINCVEEDARNIGIGDRDIAAMVSMIFWGVTSNAYKICYWMLTEILFDQELYEAARDEARQICKLEMSEKQLASITTTCPHLNALWNECLRLGSASASTRYVDHDTMIGNSMLLQNSVAMAPYSQMHQNPDYFGANADEFDHRRFLKDSSLDKQPAFKPWGGGTTHCPGRHVAKLEVFLFVALALTESDLKVAQVDEKGRPLLQRKPKFDMKSPCMGVRNPIDNQDILVIAS</sequence>
<reference evidence="7 8" key="1">
    <citation type="submission" date="2019-07" db="EMBL/GenBank/DDBJ databases">
        <title>Venturia inaequalis Genome Resource.</title>
        <authorList>
            <person name="Lichtner F.J."/>
        </authorList>
    </citation>
    <scope>NUCLEOTIDE SEQUENCE [LARGE SCALE GENOMIC DNA]</scope>
    <source>
        <strain evidence="7 8">DMI_063113</strain>
    </source>
</reference>
<evidence type="ECO:0000256" key="5">
    <source>
        <dbReference type="PIRSR" id="PIRSR602403-1"/>
    </source>
</evidence>
<gene>
    <name evidence="7" type="ORF">EG327_000835</name>
</gene>
<accession>A0A8H3VIL2</accession>
<comment type="caution">
    <text evidence="7">The sequence shown here is derived from an EMBL/GenBank/DDBJ whole genome shotgun (WGS) entry which is preliminary data.</text>
</comment>
<dbReference type="CDD" id="cd11040">
    <property type="entry name" value="CYP7_CYP8-like"/>
    <property type="match status" value="1"/>
</dbReference>
<dbReference type="Pfam" id="PF00067">
    <property type="entry name" value="p450"/>
    <property type="match status" value="1"/>
</dbReference>
<evidence type="ECO:0008006" key="9">
    <source>
        <dbReference type="Google" id="ProtNLM"/>
    </source>
</evidence>
<dbReference type="PRINTS" id="PR00465">
    <property type="entry name" value="EP450IV"/>
</dbReference>
<dbReference type="EMBL" id="WNWR01000119">
    <property type="protein sequence ID" value="KAE9990842.1"/>
    <property type="molecule type" value="Genomic_DNA"/>
</dbReference>
<keyword evidence="6" id="KW-0503">Monooxygenase</keyword>
<evidence type="ECO:0000256" key="4">
    <source>
        <dbReference type="ARBA" id="ARBA00023004"/>
    </source>
</evidence>
<keyword evidence="8" id="KW-1185">Reference proteome</keyword>
<evidence type="ECO:0000256" key="3">
    <source>
        <dbReference type="ARBA" id="ARBA00022723"/>
    </source>
</evidence>
<keyword evidence="4 5" id="KW-0408">Iron</keyword>
<organism evidence="7 8">
    <name type="scientific">Venturia inaequalis</name>
    <name type="common">Apple scab fungus</name>
    <dbReference type="NCBI Taxonomy" id="5025"/>
    <lineage>
        <taxon>Eukaryota</taxon>
        <taxon>Fungi</taxon>
        <taxon>Dikarya</taxon>
        <taxon>Ascomycota</taxon>
        <taxon>Pezizomycotina</taxon>
        <taxon>Dothideomycetes</taxon>
        <taxon>Pleosporomycetidae</taxon>
        <taxon>Venturiales</taxon>
        <taxon>Venturiaceae</taxon>
        <taxon>Venturia</taxon>
    </lineage>
</organism>
<dbReference type="PANTHER" id="PTHR47582:SF1">
    <property type="entry name" value="P450, PUTATIVE (EUROFUNG)-RELATED"/>
    <property type="match status" value="1"/>
</dbReference>
<dbReference type="InterPro" id="IPR002403">
    <property type="entry name" value="Cyt_P450_E_grp-IV"/>
</dbReference>
<comment type="cofactor">
    <cofactor evidence="1 5">
        <name>heme</name>
        <dbReference type="ChEBI" id="CHEBI:30413"/>
    </cofactor>
</comment>
<dbReference type="InterPro" id="IPR001128">
    <property type="entry name" value="Cyt_P450"/>
</dbReference>
<keyword evidence="5 6" id="KW-0349">Heme</keyword>
<dbReference type="Gene3D" id="1.10.630.10">
    <property type="entry name" value="Cytochrome P450"/>
    <property type="match status" value="1"/>
</dbReference>
<evidence type="ECO:0000256" key="2">
    <source>
        <dbReference type="ARBA" id="ARBA00010617"/>
    </source>
</evidence>
<name>A0A8H3VIL2_VENIN</name>
<dbReference type="Proteomes" id="UP000490939">
    <property type="component" value="Unassembled WGS sequence"/>
</dbReference>
<dbReference type="SUPFAM" id="SSF48264">
    <property type="entry name" value="Cytochrome P450"/>
    <property type="match status" value="1"/>
</dbReference>